<feature type="non-terminal residue" evidence="8">
    <location>
        <position position="1"/>
    </location>
</feature>
<keyword evidence="7" id="KW-0812">Transmembrane</keyword>
<reference evidence="8" key="1">
    <citation type="submission" date="2023-10" db="EMBL/GenBank/DDBJ databases">
        <title>Genome assembly of Pristionchus species.</title>
        <authorList>
            <person name="Yoshida K."/>
            <person name="Sommer R.J."/>
        </authorList>
    </citation>
    <scope>NUCLEOTIDE SEQUENCE</scope>
    <source>
        <strain evidence="8">RS5133</strain>
    </source>
</reference>
<dbReference type="Proteomes" id="UP001432322">
    <property type="component" value="Unassembled WGS sequence"/>
</dbReference>
<evidence type="ECO:0000313" key="8">
    <source>
        <dbReference type="EMBL" id="GMT34045.1"/>
    </source>
</evidence>
<keyword evidence="4" id="KW-0808">Transferase</keyword>
<dbReference type="SUPFAM" id="SSF53756">
    <property type="entry name" value="UDP-Glycosyltransferase/glycogen phosphorylase"/>
    <property type="match status" value="1"/>
</dbReference>
<evidence type="ECO:0000256" key="2">
    <source>
        <dbReference type="ARBA" id="ARBA00012544"/>
    </source>
</evidence>
<evidence type="ECO:0000256" key="7">
    <source>
        <dbReference type="SAM" id="Phobius"/>
    </source>
</evidence>
<evidence type="ECO:0000256" key="5">
    <source>
        <dbReference type="ARBA" id="ARBA00022729"/>
    </source>
</evidence>
<dbReference type="EMBL" id="BTSY01000006">
    <property type="protein sequence ID" value="GMT34045.1"/>
    <property type="molecule type" value="Genomic_DNA"/>
</dbReference>
<evidence type="ECO:0000313" key="9">
    <source>
        <dbReference type="Proteomes" id="UP001432322"/>
    </source>
</evidence>
<keyword evidence="7" id="KW-0472">Membrane</keyword>
<dbReference type="CDD" id="cd03784">
    <property type="entry name" value="GT1_Gtf-like"/>
    <property type="match status" value="1"/>
</dbReference>
<evidence type="ECO:0000256" key="6">
    <source>
        <dbReference type="ARBA" id="ARBA00047475"/>
    </source>
</evidence>
<dbReference type="AlphaFoldDB" id="A0AAV5WTT6"/>
<organism evidence="8 9">
    <name type="scientific">Pristionchus fissidentatus</name>
    <dbReference type="NCBI Taxonomy" id="1538716"/>
    <lineage>
        <taxon>Eukaryota</taxon>
        <taxon>Metazoa</taxon>
        <taxon>Ecdysozoa</taxon>
        <taxon>Nematoda</taxon>
        <taxon>Chromadorea</taxon>
        <taxon>Rhabditida</taxon>
        <taxon>Rhabditina</taxon>
        <taxon>Diplogasteromorpha</taxon>
        <taxon>Diplogasteroidea</taxon>
        <taxon>Neodiplogasteridae</taxon>
        <taxon>Pristionchus</taxon>
    </lineage>
</organism>
<dbReference type="PANTHER" id="PTHR48043:SF23">
    <property type="entry name" value="UDP-GLUCURONOSYLTRANSFERASE"/>
    <property type="match status" value="1"/>
</dbReference>
<comment type="catalytic activity">
    <reaction evidence="6">
        <text>glucuronate acceptor + UDP-alpha-D-glucuronate = acceptor beta-D-glucuronoside + UDP + H(+)</text>
        <dbReference type="Rhea" id="RHEA:21032"/>
        <dbReference type="ChEBI" id="CHEBI:15378"/>
        <dbReference type="ChEBI" id="CHEBI:58052"/>
        <dbReference type="ChEBI" id="CHEBI:58223"/>
        <dbReference type="ChEBI" id="CHEBI:132367"/>
        <dbReference type="ChEBI" id="CHEBI:132368"/>
        <dbReference type="EC" id="2.4.1.17"/>
    </reaction>
</comment>
<accession>A0AAV5WTT6</accession>
<dbReference type="GO" id="GO:0015020">
    <property type="term" value="F:glucuronosyltransferase activity"/>
    <property type="evidence" value="ECO:0007669"/>
    <property type="project" value="UniProtKB-EC"/>
</dbReference>
<feature type="non-terminal residue" evidence="8">
    <location>
        <position position="233"/>
    </location>
</feature>
<dbReference type="InterPro" id="IPR050271">
    <property type="entry name" value="UDP-glycosyltransferase"/>
</dbReference>
<sequence>LNLRKNTVLLSFGSVAKSYLMPEEYKQTIRSTIRKFPDVTFIWKYEKPEHGMSEGIENLIETTWMPQNDMLQDPRLSLFITHCGQGSTIEATTAGVPLIVIPVLGDQQRNAQTIKRIGTGIVLEKKILAEEETLERAIRSVLENEEYSRKAKFMGEMIRNRPFTARDTFVRNMEFMARFGPLRQFDHYGMQLNFFQYYCLDVYAFLSAIFFVVLMSIVYCVRFAFRSVFTIKK</sequence>
<keyword evidence="9" id="KW-1185">Reference proteome</keyword>
<dbReference type="Pfam" id="PF00201">
    <property type="entry name" value="UDPGT"/>
    <property type="match status" value="1"/>
</dbReference>
<keyword evidence="3" id="KW-0328">Glycosyltransferase</keyword>
<keyword evidence="5" id="KW-0732">Signal</keyword>
<evidence type="ECO:0000256" key="1">
    <source>
        <dbReference type="ARBA" id="ARBA00009995"/>
    </source>
</evidence>
<comment type="similarity">
    <text evidence="1">Belongs to the UDP-glycosyltransferase family.</text>
</comment>
<dbReference type="InterPro" id="IPR002213">
    <property type="entry name" value="UDP_glucos_trans"/>
</dbReference>
<dbReference type="Gene3D" id="3.40.50.2000">
    <property type="entry name" value="Glycogen Phosphorylase B"/>
    <property type="match status" value="1"/>
</dbReference>
<dbReference type="EC" id="2.4.1.17" evidence="2"/>
<dbReference type="PANTHER" id="PTHR48043">
    <property type="entry name" value="EG:EG0003.4 PROTEIN-RELATED"/>
    <property type="match status" value="1"/>
</dbReference>
<dbReference type="FunFam" id="3.40.50.2000:FF:000201">
    <property type="entry name" value="UDP-glucuronosyltransferase"/>
    <property type="match status" value="1"/>
</dbReference>
<proteinExistence type="inferred from homology"/>
<protein>
    <recommendedName>
        <fullName evidence="2">glucuronosyltransferase</fullName>
        <ecNumber evidence="2">2.4.1.17</ecNumber>
    </recommendedName>
</protein>
<comment type="caution">
    <text evidence="8">The sequence shown here is derived from an EMBL/GenBank/DDBJ whole genome shotgun (WGS) entry which is preliminary data.</text>
</comment>
<name>A0AAV5WTT6_9BILA</name>
<feature type="transmembrane region" description="Helical" evidence="7">
    <location>
        <begin position="202"/>
        <end position="225"/>
    </location>
</feature>
<evidence type="ECO:0000256" key="3">
    <source>
        <dbReference type="ARBA" id="ARBA00022676"/>
    </source>
</evidence>
<keyword evidence="7" id="KW-1133">Transmembrane helix</keyword>
<evidence type="ECO:0000256" key="4">
    <source>
        <dbReference type="ARBA" id="ARBA00022679"/>
    </source>
</evidence>
<gene>
    <name evidence="8" type="ORF">PFISCL1PPCAC_25342</name>
</gene>